<dbReference type="AlphaFoldDB" id="A0A368YAE2"/>
<keyword evidence="1" id="KW-0472">Membrane</keyword>
<dbReference type="RefSeq" id="WP_114351121.1">
    <property type="nucleotide sequence ID" value="NZ_QPJJ01000001.1"/>
</dbReference>
<gene>
    <name evidence="2" type="ORF">DFR57_10139</name>
</gene>
<evidence type="ECO:0000256" key="1">
    <source>
        <dbReference type="SAM" id="Phobius"/>
    </source>
</evidence>
<protein>
    <submittedName>
        <fullName evidence="2">Uncharacterized protein</fullName>
    </submittedName>
</protein>
<feature type="transmembrane region" description="Helical" evidence="1">
    <location>
        <begin position="6"/>
        <end position="25"/>
    </location>
</feature>
<sequence length="84" mass="9525">MNITLIITLLTIISIVGLVATLLIGRQETKRIKQYEEEGDTAIDELKRSREYEKKSLKSNLPILSAIYIVFILGSIIALVIYIF</sequence>
<dbReference type="EMBL" id="QPJJ01000001">
    <property type="protein sequence ID" value="RCW77172.1"/>
    <property type="molecule type" value="Genomic_DNA"/>
</dbReference>
<dbReference type="Proteomes" id="UP000252585">
    <property type="component" value="Unassembled WGS sequence"/>
</dbReference>
<keyword evidence="1" id="KW-1133">Transmembrane helix</keyword>
<keyword evidence="1" id="KW-0812">Transmembrane</keyword>
<keyword evidence="3" id="KW-1185">Reference proteome</keyword>
<feature type="transmembrane region" description="Helical" evidence="1">
    <location>
        <begin position="61"/>
        <end position="83"/>
    </location>
</feature>
<name>A0A368YAE2_9BACI</name>
<evidence type="ECO:0000313" key="3">
    <source>
        <dbReference type="Proteomes" id="UP000252585"/>
    </source>
</evidence>
<comment type="caution">
    <text evidence="2">The sequence shown here is derived from an EMBL/GenBank/DDBJ whole genome shotgun (WGS) entry which is preliminary data.</text>
</comment>
<organism evidence="2 3">
    <name type="scientific">Saliterribacillus persicus</name>
    <dbReference type="NCBI Taxonomy" id="930114"/>
    <lineage>
        <taxon>Bacteria</taxon>
        <taxon>Bacillati</taxon>
        <taxon>Bacillota</taxon>
        <taxon>Bacilli</taxon>
        <taxon>Bacillales</taxon>
        <taxon>Bacillaceae</taxon>
        <taxon>Saliterribacillus</taxon>
    </lineage>
</organism>
<dbReference type="OrthoDB" id="2706947at2"/>
<proteinExistence type="predicted"/>
<evidence type="ECO:0000313" key="2">
    <source>
        <dbReference type="EMBL" id="RCW77172.1"/>
    </source>
</evidence>
<reference evidence="2 3" key="1">
    <citation type="submission" date="2018-07" db="EMBL/GenBank/DDBJ databases">
        <title>Genomic Encyclopedia of Type Strains, Phase IV (KMG-IV): sequencing the most valuable type-strain genomes for metagenomic binning, comparative biology and taxonomic classification.</title>
        <authorList>
            <person name="Goeker M."/>
        </authorList>
    </citation>
    <scope>NUCLEOTIDE SEQUENCE [LARGE SCALE GENOMIC DNA]</scope>
    <source>
        <strain evidence="2 3">DSM 27696</strain>
    </source>
</reference>
<accession>A0A368YAE2</accession>